<gene>
    <name evidence="3" type="ORF">GQ55_3G226000</name>
</gene>
<evidence type="ECO:0000256" key="2">
    <source>
        <dbReference type="SAM" id="SignalP"/>
    </source>
</evidence>
<sequence length="71" mass="7701">MRHHCSPGRPPRESRFPIFLVASRLLPPAAAAAARDTRARAPRQQGRHDTTTSSCACCLPRCGLSVTDDDS</sequence>
<dbReference type="EMBL" id="CM009751">
    <property type="protein sequence ID" value="PUZ65474.1"/>
    <property type="molecule type" value="Genomic_DNA"/>
</dbReference>
<feature type="region of interest" description="Disordered" evidence="1">
    <location>
        <begin position="30"/>
        <end position="53"/>
    </location>
</feature>
<organism evidence="3 4">
    <name type="scientific">Panicum hallii var. hallii</name>
    <dbReference type="NCBI Taxonomy" id="1504633"/>
    <lineage>
        <taxon>Eukaryota</taxon>
        <taxon>Viridiplantae</taxon>
        <taxon>Streptophyta</taxon>
        <taxon>Embryophyta</taxon>
        <taxon>Tracheophyta</taxon>
        <taxon>Spermatophyta</taxon>
        <taxon>Magnoliopsida</taxon>
        <taxon>Liliopsida</taxon>
        <taxon>Poales</taxon>
        <taxon>Poaceae</taxon>
        <taxon>PACMAD clade</taxon>
        <taxon>Panicoideae</taxon>
        <taxon>Panicodae</taxon>
        <taxon>Paniceae</taxon>
        <taxon>Panicinae</taxon>
        <taxon>Panicum</taxon>
        <taxon>Panicum sect. Panicum</taxon>
    </lineage>
</organism>
<accession>A0A2T7ECC1</accession>
<evidence type="ECO:0000256" key="1">
    <source>
        <dbReference type="SAM" id="MobiDB-lite"/>
    </source>
</evidence>
<keyword evidence="2" id="KW-0732">Signal</keyword>
<protein>
    <submittedName>
        <fullName evidence="3">Uncharacterized protein</fullName>
    </submittedName>
</protein>
<dbReference type="Proteomes" id="UP000244336">
    <property type="component" value="Chromosome 3"/>
</dbReference>
<dbReference type="Gramene" id="PUZ65474">
    <property type="protein sequence ID" value="PUZ65474"/>
    <property type="gene ID" value="GQ55_3G226000"/>
</dbReference>
<name>A0A2T7ECC1_9POAL</name>
<evidence type="ECO:0000313" key="4">
    <source>
        <dbReference type="Proteomes" id="UP000244336"/>
    </source>
</evidence>
<keyword evidence="4" id="KW-1185">Reference proteome</keyword>
<feature type="chain" id="PRO_5015614112" evidence="2">
    <location>
        <begin position="32"/>
        <end position="71"/>
    </location>
</feature>
<feature type="signal peptide" evidence="2">
    <location>
        <begin position="1"/>
        <end position="31"/>
    </location>
</feature>
<reference evidence="3 4" key="1">
    <citation type="submission" date="2018-04" db="EMBL/GenBank/DDBJ databases">
        <title>WGS assembly of Panicum hallii var. hallii HAL2.</title>
        <authorList>
            <person name="Lovell J."/>
            <person name="Jenkins J."/>
            <person name="Lowry D."/>
            <person name="Mamidi S."/>
            <person name="Sreedasyam A."/>
            <person name="Weng X."/>
            <person name="Barry K."/>
            <person name="Bonette J."/>
            <person name="Campitelli B."/>
            <person name="Daum C."/>
            <person name="Gordon S."/>
            <person name="Gould B."/>
            <person name="Lipzen A."/>
            <person name="MacQueen A."/>
            <person name="Palacio-Mejia J."/>
            <person name="Plott C."/>
            <person name="Shakirov E."/>
            <person name="Shu S."/>
            <person name="Yoshinaga Y."/>
            <person name="Zane M."/>
            <person name="Rokhsar D."/>
            <person name="Grimwood J."/>
            <person name="Schmutz J."/>
            <person name="Juenger T."/>
        </authorList>
    </citation>
    <scope>NUCLEOTIDE SEQUENCE [LARGE SCALE GENOMIC DNA]</scope>
    <source>
        <strain evidence="4">cv. HAL2</strain>
    </source>
</reference>
<dbReference type="AlphaFoldDB" id="A0A2T7ECC1"/>
<proteinExistence type="predicted"/>
<evidence type="ECO:0000313" key="3">
    <source>
        <dbReference type="EMBL" id="PUZ65474.1"/>
    </source>
</evidence>